<protein>
    <submittedName>
        <fullName evidence="1">Uncharacterized protein</fullName>
    </submittedName>
</protein>
<proteinExistence type="predicted"/>
<dbReference type="EMBL" id="BGPR01005301">
    <property type="protein sequence ID" value="GBN08877.1"/>
    <property type="molecule type" value="Genomic_DNA"/>
</dbReference>
<sequence>MFKTFVAAFASAIEGPGSSCSSSISEDKSTIELFLFTNATISSSLTSPADQKVPLSWLTPGQVSTWGGGEIETVKNLAYCFFIPLIGLAATNNLRYNRLGTWSFHQNISCKRGNSCRSWVDLSTISKECPFGQVKV</sequence>
<organism evidence="1 2">
    <name type="scientific">Araneus ventricosus</name>
    <name type="common">Orbweaver spider</name>
    <name type="synonym">Epeira ventricosa</name>
    <dbReference type="NCBI Taxonomy" id="182803"/>
    <lineage>
        <taxon>Eukaryota</taxon>
        <taxon>Metazoa</taxon>
        <taxon>Ecdysozoa</taxon>
        <taxon>Arthropoda</taxon>
        <taxon>Chelicerata</taxon>
        <taxon>Arachnida</taxon>
        <taxon>Araneae</taxon>
        <taxon>Araneomorphae</taxon>
        <taxon>Entelegynae</taxon>
        <taxon>Araneoidea</taxon>
        <taxon>Araneidae</taxon>
        <taxon>Araneus</taxon>
    </lineage>
</organism>
<gene>
    <name evidence="1" type="ORF">AVEN_202231_1</name>
</gene>
<evidence type="ECO:0000313" key="2">
    <source>
        <dbReference type="Proteomes" id="UP000499080"/>
    </source>
</evidence>
<accession>A0A4Y2L508</accession>
<keyword evidence="2" id="KW-1185">Reference proteome</keyword>
<comment type="caution">
    <text evidence="1">The sequence shown here is derived from an EMBL/GenBank/DDBJ whole genome shotgun (WGS) entry which is preliminary data.</text>
</comment>
<reference evidence="1 2" key="1">
    <citation type="journal article" date="2019" name="Sci. Rep.">
        <title>Orb-weaving spider Araneus ventricosus genome elucidates the spidroin gene catalogue.</title>
        <authorList>
            <person name="Kono N."/>
            <person name="Nakamura H."/>
            <person name="Ohtoshi R."/>
            <person name="Moran D.A.P."/>
            <person name="Shinohara A."/>
            <person name="Yoshida Y."/>
            <person name="Fujiwara M."/>
            <person name="Mori M."/>
            <person name="Tomita M."/>
            <person name="Arakawa K."/>
        </authorList>
    </citation>
    <scope>NUCLEOTIDE SEQUENCE [LARGE SCALE GENOMIC DNA]</scope>
</reference>
<name>A0A4Y2L508_ARAVE</name>
<dbReference type="AlphaFoldDB" id="A0A4Y2L508"/>
<dbReference type="Proteomes" id="UP000499080">
    <property type="component" value="Unassembled WGS sequence"/>
</dbReference>
<evidence type="ECO:0000313" key="1">
    <source>
        <dbReference type="EMBL" id="GBN08877.1"/>
    </source>
</evidence>